<comment type="caution">
    <text evidence="1">The sequence shown here is derived from an EMBL/GenBank/DDBJ whole genome shotgun (WGS) entry which is preliminary data.</text>
</comment>
<proteinExistence type="predicted"/>
<name>A0A2W5SBJ4_CERSP</name>
<reference evidence="1 2" key="1">
    <citation type="submission" date="2017-08" db="EMBL/GenBank/DDBJ databases">
        <title>Infants hospitalized years apart are colonized by the same room-sourced microbial strains.</title>
        <authorList>
            <person name="Brooks B."/>
            <person name="Olm M.R."/>
            <person name="Firek B.A."/>
            <person name="Baker R."/>
            <person name="Thomas B.C."/>
            <person name="Morowitz M.J."/>
            <person name="Banfield J.F."/>
        </authorList>
    </citation>
    <scope>NUCLEOTIDE SEQUENCE [LARGE SCALE GENOMIC DNA]</scope>
    <source>
        <strain evidence="1">S2_003_000_R2_11</strain>
    </source>
</reference>
<evidence type="ECO:0000313" key="1">
    <source>
        <dbReference type="EMBL" id="PZQ99226.1"/>
    </source>
</evidence>
<dbReference type="Proteomes" id="UP000248975">
    <property type="component" value="Unassembled WGS sequence"/>
</dbReference>
<sequence length="82" mass="9076">MTRTTEEIIVDLEAKIAAMPFLPHFAVPGQAFDLETAYAETRIANDLKQTAEEALHRLRHLHDGTPEPVILDIGWKPNGDAG</sequence>
<dbReference type="EMBL" id="QFQS01000001">
    <property type="protein sequence ID" value="PZQ99226.1"/>
    <property type="molecule type" value="Genomic_DNA"/>
</dbReference>
<accession>A0A2W5SBJ4</accession>
<gene>
    <name evidence="1" type="ORF">DI533_00520</name>
</gene>
<dbReference type="AlphaFoldDB" id="A0A2W5SBJ4"/>
<protein>
    <submittedName>
        <fullName evidence="1">Uncharacterized protein</fullName>
    </submittedName>
</protein>
<organism evidence="1 2">
    <name type="scientific">Cereibacter sphaeroides</name>
    <name type="common">Rhodobacter sphaeroides</name>
    <dbReference type="NCBI Taxonomy" id="1063"/>
    <lineage>
        <taxon>Bacteria</taxon>
        <taxon>Pseudomonadati</taxon>
        <taxon>Pseudomonadota</taxon>
        <taxon>Alphaproteobacteria</taxon>
        <taxon>Rhodobacterales</taxon>
        <taxon>Paracoccaceae</taxon>
        <taxon>Cereibacter</taxon>
    </lineage>
</organism>
<evidence type="ECO:0000313" key="2">
    <source>
        <dbReference type="Proteomes" id="UP000248975"/>
    </source>
</evidence>